<dbReference type="GO" id="GO:0032259">
    <property type="term" value="P:methylation"/>
    <property type="evidence" value="ECO:0007669"/>
    <property type="project" value="UniProtKB-KW"/>
</dbReference>
<proteinExistence type="predicted"/>
<dbReference type="GO" id="GO:0005634">
    <property type="term" value="C:nucleus"/>
    <property type="evidence" value="ECO:0007669"/>
    <property type="project" value="TreeGrafter"/>
</dbReference>
<evidence type="ECO:0000256" key="5">
    <source>
        <dbReference type="ARBA" id="ARBA00022771"/>
    </source>
</evidence>
<organism evidence="8">
    <name type="scientific">Lygus hesperus</name>
    <name type="common">Western plant bug</name>
    <dbReference type="NCBI Taxonomy" id="30085"/>
    <lineage>
        <taxon>Eukaryota</taxon>
        <taxon>Metazoa</taxon>
        <taxon>Ecdysozoa</taxon>
        <taxon>Arthropoda</taxon>
        <taxon>Hexapoda</taxon>
        <taxon>Insecta</taxon>
        <taxon>Pterygota</taxon>
        <taxon>Neoptera</taxon>
        <taxon>Paraneoptera</taxon>
        <taxon>Hemiptera</taxon>
        <taxon>Heteroptera</taxon>
        <taxon>Panheteroptera</taxon>
        <taxon>Cimicomorpha</taxon>
        <taxon>Miridae</taxon>
        <taxon>Mirini</taxon>
        <taxon>Lygus</taxon>
    </lineage>
</organism>
<gene>
    <name evidence="8" type="primary">SMYD2_0</name>
    <name evidence="8" type="ORF">CM83_69165</name>
</gene>
<keyword evidence="1 8" id="KW-0489">Methyltransferase</keyword>
<evidence type="ECO:0000256" key="3">
    <source>
        <dbReference type="ARBA" id="ARBA00022691"/>
    </source>
</evidence>
<name>A0A0A9W797_LYGHE</name>
<accession>A0A0A9W797</accession>
<dbReference type="GO" id="GO:0008168">
    <property type="term" value="F:methyltransferase activity"/>
    <property type="evidence" value="ECO:0007669"/>
    <property type="project" value="UniProtKB-KW"/>
</dbReference>
<keyword evidence="4" id="KW-0479">Metal-binding</keyword>
<evidence type="ECO:0000256" key="1">
    <source>
        <dbReference type="ARBA" id="ARBA00022603"/>
    </source>
</evidence>
<keyword evidence="3" id="KW-0949">S-adenosyl-L-methionine</keyword>
<evidence type="ECO:0000313" key="8">
    <source>
        <dbReference type="EMBL" id="JAG00730.1"/>
    </source>
</evidence>
<reference evidence="8" key="1">
    <citation type="journal article" date="2014" name="PLoS ONE">
        <title>Transcriptome-Based Identification of ABC Transporters in the Western Tarnished Plant Bug Lygus hesperus.</title>
        <authorList>
            <person name="Hull J.J."/>
            <person name="Chaney K."/>
            <person name="Geib S.M."/>
            <person name="Fabrick J.A."/>
            <person name="Brent C.S."/>
            <person name="Walsh D."/>
            <person name="Lavine L.C."/>
        </authorList>
    </citation>
    <scope>NUCLEOTIDE SEQUENCE</scope>
</reference>
<dbReference type="GO" id="GO:0008270">
    <property type="term" value="F:zinc ion binding"/>
    <property type="evidence" value="ECO:0007669"/>
    <property type="project" value="UniProtKB-KW"/>
</dbReference>
<evidence type="ECO:0000256" key="4">
    <source>
        <dbReference type="ARBA" id="ARBA00022723"/>
    </source>
</evidence>
<dbReference type="GO" id="GO:0005737">
    <property type="term" value="C:cytoplasm"/>
    <property type="evidence" value="ECO:0007669"/>
    <property type="project" value="TreeGrafter"/>
</dbReference>
<protein>
    <submittedName>
        <fullName evidence="8">N-lysine methyltransferase SMYD2</fullName>
    </submittedName>
</protein>
<sequence>MLAQRLRSPDEVFHQIWKSTVFYVTSVAQQPTNHYRQLLRISGFTDPPELYEGESRAIPGTSSAMSMRRSKDKGRYMVANERLPVGAILTSEEPYASVLNFDKQNNHCLHCYTRLKRVVPCPTCSGVAYCSAPCANAGQVYHQWECQFMELMIGSGMSVNAALSMRMITQSPVEYFLQLVDAIRNNDEHPHLKVSFHMK</sequence>
<dbReference type="AlphaFoldDB" id="A0A0A9W797"/>
<dbReference type="Pfam" id="PF01753">
    <property type="entry name" value="zf-MYND"/>
    <property type="match status" value="1"/>
</dbReference>
<dbReference type="GO" id="GO:0042826">
    <property type="term" value="F:histone deacetylase binding"/>
    <property type="evidence" value="ECO:0007669"/>
    <property type="project" value="TreeGrafter"/>
</dbReference>
<keyword evidence="2 8" id="KW-0808">Transferase</keyword>
<evidence type="ECO:0000256" key="6">
    <source>
        <dbReference type="ARBA" id="ARBA00022833"/>
    </source>
</evidence>
<dbReference type="SUPFAM" id="SSF144232">
    <property type="entry name" value="HIT/MYND zinc finger-like"/>
    <property type="match status" value="1"/>
</dbReference>
<dbReference type="InterPro" id="IPR052097">
    <property type="entry name" value="SET-MYND_domain_protein"/>
</dbReference>
<evidence type="ECO:0000256" key="2">
    <source>
        <dbReference type="ARBA" id="ARBA00022679"/>
    </source>
</evidence>
<feature type="domain" description="MYND-type" evidence="7">
    <location>
        <begin position="108"/>
        <end position="146"/>
    </location>
</feature>
<dbReference type="PANTHER" id="PTHR46165:SF5">
    <property type="entry name" value="RE32936P"/>
    <property type="match status" value="1"/>
</dbReference>
<keyword evidence="5" id="KW-0863">Zinc-finger</keyword>
<dbReference type="EMBL" id="GBHO01042874">
    <property type="protein sequence ID" value="JAG00730.1"/>
    <property type="molecule type" value="Transcribed_RNA"/>
</dbReference>
<reference evidence="8" key="2">
    <citation type="submission" date="2014-07" db="EMBL/GenBank/DDBJ databases">
        <authorList>
            <person name="Hull J."/>
        </authorList>
    </citation>
    <scope>NUCLEOTIDE SEQUENCE</scope>
</reference>
<dbReference type="InterPro" id="IPR002893">
    <property type="entry name" value="Znf_MYND"/>
</dbReference>
<keyword evidence="6" id="KW-0862">Zinc</keyword>
<dbReference type="PANTHER" id="PTHR46165">
    <property type="entry name" value="SET AND MYND DOMAIN-CONTAINING PROTEIN 4"/>
    <property type="match status" value="1"/>
</dbReference>
<evidence type="ECO:0000259" key="7">
    <source>
        <dbReference type="Pfam" id="PF01753"/>
    </source>
</evidence>